<dbReference type="RefSeq" id="WP_089207064.1">
    <property type="nucleotide sequence ID" value="NZ_FZOD01000008.1"/>
</dbReference>
<feature type="region of interest" description="Disordered" evidence="1">
    <location>
        <begin position="217"/>
        <end position="257"/>
    </location>
</feature>
<dbReference type="OrthoDB" id="3538210at2"/>
<sequence length="419" mass="46024">MTYPTPRSRKEDDMTDRVFAQLKPGELDELTEDAYLRRRSDDLARAFQTPRSPQRSRRLTMPRLPFLITAATAAAGIAAAVIVVPGLVSGDATPGAPTTAAATRGSQDSQGPQTVDARSFLLAAAVTAAREPAESGRYWYTRERVIQKVTVDEAKYTARVKTLVKEWEARKRELKGKPAELEAANKEMEKKIGELKASPPKVSYAATAAYTEDSWHARKKGDSNRTVGNQDVKITFGSPEDREKWKKAGSPVLREDKPSTGDLDLPLILSIDNPTLTIQSLAGLPTDKEGLERQLRSLYGKSSAKDRVDFAGYLPQTSLDLLRAPLTPGTRSALFKVLAEQPGITSQGEVTDALGRTGVALTSRFTSDGDSFEFRLIFDEESAKLLEYSTTKEGESSPLTRVAYQDTGWVDRLGERPRD</sequence>
<protein>
    <recommendedName>
        <fullName evidence="5">CU044_5270 family protein</fullName>
    </recommendedName>
</protein>
<keyword evidence="2" id="KW-1133">Transmembrane helix</keyword>
<feature type="region of interest" description="Disordered" evidence="1">
    <location>
        <begin position="93"/>
        <end position="113"/>
    </location>
</feature>
<organism evidence="3 4">
    <name type="scientific">Streptosporangium subroseum</name>
    <dbReference type="NCBI Taxonomy" id="106412"/>
    <lineage>
        <taxon>Bacteria</taxon>
        <taxon>Bacillati</taxon>
        <taxon>Actinomycetota</taxon>
        <taxon>Actinomycetes</taxon>
        <taxon>Streptosporangiales</taxon>
        <taxon>Streptosporangiaceae</taxon>
        <taxon>Streptosporangium</taxon>
    </lineage>
</organism>
<keyword evidence="2" id="KW-0472">Membrane</keyword>
<dbReference type="Proteomes" id="UP000198282">
    <property type="component" value="Unassembled WGS sequence"/>
</dbReference>
<gene>
    <name evidence="3" type="ORF">SAMN05216276_100854</name>
</gene>
<evidence type="ECO:0000256" key="2">
    <source>
        <dbReference type="SAM" id="Phobius"/>
    </source>
</evidence>
<evidence type="ECO:0008006" key="5">
    <source>
        <dbReference type="Google" id="ProtNLM"/>
    </source>
</evidence>
<dbReference type="NCBIfam" id="NF038083">
    <property type="entry name" value="CU044_5270_fam"/>
    <property type="match status" value="1"/>
</dbReference>
<evidence type="ECO:0000313" key="4">
    <source>
        <dbReference type="Proteomes" id="UP000198282"/>
    </source>
</evidence>
<accession>A0A239DSW7</accession>
<name>A0A239DSW7_9ACTN</name>
<reference evidence="3 4" key="1">
    <citation type="submission" date="2017-06" db="EMBL/GenBank/DDBJ databases">
        <authorList>
            <person name="Kim H.J."/>
            <person name="Triplett B.A."/>
        </authorList>
    </citation>
    <scope>NUCLEOTIDE SEQUENCE [LARGE SCALE GENOMIC DNA]</scope>
    <source>
        <strain evidence="3 4">CGMCC 4.2132</strain>
    </source>
</reference>
<feature type="compositionally biased region" description="Polar residues" evidence="1">
    <location>
        <begin position="104"/>
        <end position="113"/>
    </location>
</feature>
<keyword evidence="2" id="KW-0812">Transmembrane</keyword>
<dbReference type="AlphaFoldDB" id="A0A239DSW7"/>
<dbReference type="EMBL" id="FZOD01000008">
    <property type="protein sequence ID" value="SNS35596.1"/>
    <property type="molecule type" value="Genomic_DNA"/>
</dbReference>
<proteinExistence type="predicted"/>
<evidence type="ECO:0000256" key="1">
    <source>
        <dbReference type="SAM" id="MobiDB-lite"/>
    </source>
</evidence>
<dbReference type="InterPro" id="IPR047789">
    <property type="entry name" value="CU044_5270-like"/>
</dbReference>
<keyword evidence="4" id="KW-1185">Reference proteome</keyword>
<feature type="compositionally biased region" description="Low complexity" evidence="1">
    <location>
        <begin position="93"/>
        <end position="103"/>
    </location>
</feature>
<feature type="transmembrane region" description="Helical" evidence="2">
    <location>
        <begin position="64"/>
        <end position="88"/>
    </location>
</feature>
<evidence type="ECO:0000313" key="3">
    <source>
        <dbReference type="EMBL" id="SNS35596.1"/>
    </source>
</evidence>